<dbReference type="EMBL" id="BSTX01000002">
    <property type="protein sequence ID" value="GLZ79183.1"/>
    <property type="molecule type" value="Genomic_DNA"/>
</dbReference>
<evidence type="ECO:0000313" key="3">
    <source>
        <dbReference type="Proteomes" id="UP001165079"/>
    </source>
</evidence>
<accession>A0A9W6SNF7</accession>
<keyword evidence="3" id="KW-1185">Reference proteome</keyword>
<protein>
    <submittedName>
        <fullName evidence="2">Uncharacterized protein</fullName>
    </submittedName>
</protein>
<sequence length="67" mass="6284">MSDGTGGPDVAGLTAVPINPGSGSRATDPGGRAMSDGTGGPDVAGLTAVPINPGSGSRATEPRAGHE</sequence>
<dbReference type="AlphaFoldDB" id="A0A9W6SNF7"/>
<gene>
    <name evidence="2" type="ORF">Afil01_39900</name>
</gene>
<organism evidence="2 3">
    <name type="scientific">Actinorhabdospora filicis</name>
    <dbReference type="NCBI Taxonomy" id="1785913"/>
    <lineage>
        <taxon>Bacteria</taxon>
        <taxon>Bacillati</taxon>
        <taxon>Actinomycetota</taxon>
        <taxon>Actinomycetes</taxon>
        <taxon>Micromonosporales</taxon>
        <taxon>Micromonosporaceae</taxon>
        <taxon>Actinorhabdospora</taxon>
    </lineage>
</organism>
<comment type="caution">
    <text evidence="2">The sequence shown here is derived from an EMBL/GenBank/DDBJ whole genome shotgun (WGS) entry which is preliminary data.</text>
</comment>
<proteinExistence type="predicted"/>
<feature type="region of interest" description="Disordered" evidence="1">
    <location>
        <begin position="1"/>
        <end position="67"/>
    </location>
</feature>
<evidence type="ECO:0000313" key="2">
    <source>
        <dbReference type="EMBL" id="GLZ79183.1"/>
    </source>
</evidence>
<dbReference type="Proteomes" id="UP001165079">
    <property type="component" value="Unassembled WGS sequence"/>
</dbReference>
<reference evidence="2" key="1">
    <citation type="submission" date="2023-03" db="EMBL/GenBank/DDBJ databases">
        <title>Actinorhabdospora filicis NBRC 111898.</title>
        <authorList>
            <person name="Ichikawa N."/>
            <person name="Sato H."/>
            <person name="Tonouchi N."/>
        </authorList>
    </citation>
    <scope>NUCLEOTIDE SEQUENCE</scope>
    <source>
        <strain evidence="2">NBRC 111898</strain>
    </source>
</reference>
<evidence type="ECO:0000256" key="1">
    <source>
        <dbReference type="SAM" id="MobiDB-lite"/>
    </source>
</evidence>
<name>A0A9W6SNF7_9ACTN</name>